<reference evidence="2 3" key="1">
    <citation type="journal article" date="2012" name="Proc. Natl. Acad. Sci. U.S.A.">
        <title>Comparative genomics of Ceriporiopsis subvermispora and Phanerochaete chrysosporium provide insight into selective ligninolysis.</title>
        <authorList>
            <person name="Fernandez-Fueyo E."/>
            <person name="Ruiz-Duenas F.J."/>
            <person name="Ferreira P."/>
            <person name="Floudas D."/>
            <person name="Hibbett D.S."/>
            <person name="Canessa P."/>
            <person name="Larrondo L.F."/>
            <person name="James T.Y."/>
            <person name="Seelenfreund D."/>
            <person name="Lobos S."/>
            <person name="Polanco R."/>
            <person name="Tello M."/>
            <person name="Honda Y."/>
            <person name="Watanabe T."/>
            <person name="Watanabe T."/>
            <person name="Ryu J.S."/>
            <person name="Kubicek C.P."/>
            <person name="Schmoll M."/>
            <person name="Gaskell J."/>
            <person name="Hammel K.E."/>
            <person name="St John F.J."/>
            <person name="Vanden Wymelenberg A."/>
            <person name="Sabat G."/>
            <person name="Splinter BonDurant S."/>
            <person name="Syed K."/>
            <person name="Yadav J.S."/>
            <person name="Doddapaneni H."/>
            <person name="Subramanian V."/>
            <person name="Lavin J.L."/>
            <person name="Oguiza J.A."/>
            <person name="Perez G."/>
            <person name="Pisabarro A.G."/>
            <person name="Ramirez L."/>
            <person name="Santoyo F."/>
            <person name="Master E."/>
            <person name="Coutinho P.M."/>
            <person name="Henrissat B."/>
            <person name="Lombard V."/>
            <person name="Magnuson J.K."/>
            <person name="Kuees U."/>
            <person name="Hori C."/>
            <person name="Igarashi K."/>
            <person name="Samejima M."/>
            <person name="Held B.W."/>
            <person name="Barry K.W."/>
            <person name="LaButti K.M."/>
            <person name="Lapidus A."/>
            <person name="Lindquist E.A."/>
            <person name="Lucas S.M."/>
            <person name="Riley R."/>
            <person name="Salamov A.A."/>
            <person name="Hoffmeister D."/>
            <person name="Schwenk D."/>
            <person name="Hadar Y."/>
            <person name="Yarden O."/>
            <person name="de Vries R.P."/>
            <person name="Wiebenga A."/>
            <person name="Stenlid J."/>
            <person name="Eastwood D."/>
            <person name="Grigoriev I.V."/>
            <person name="Berka R.M."/>
            <person name="Blanchette R.A."/>
            <person name="Kersten P."/>
            <person name="Martinez A.T."/>
            <person name="Vicuna R."/>
            <person name="Cullen D."/>
        </authorList>
    </citation>
    <scope>NUCLEOTIDE SEQUENCE [LARGE SCALE GENOMIC DNA]</scope>
    <source>
        <strain evidence="2 3">B</strain>
    </source>
</reference>
<feature type="region of interest" description="Disordered" evidence="1">
    <location>
        <begin position="61"/>
        <end position="95"/>
    </location>
</feature>
<gene>
    <name evidence="2" type="ORF">CERSUDRAFT_96620</name>
</gene>
<evidence type="ECO:0000256" key="1">
    <source>
        <dbReference type="SAM" id="MobiDB-lite"/>
    </source>
</evidence>
<name>M2R9R9_CERS8</name>
<keyword evidence="3" id="KW-1185">Reference proteome</keyword>
<accession>M2R9R9</accession>
<sequence length="95" mass="10104">MSTLDQSATTHKEVLGESTTTAVSHDGMIQSDEDIMELQTCIGVNSEASSLHDLVPPDATEVTIPPAEPSDDGDEFSFRPRGKVTHNAAGPKPKQ</sequence>
<dbReference type="HOGENOM" id="CLU_2372577_0_0_1"/>
<dbReference type="Proteomes" id="UP000016930">
    <property type="component" value="Unassembled WGS sequence"/>
</dbReference>
<proteinExistence type="predicted"/>
<evidence type="ECO:0000313" key="3">
    <source>
        <dbReference type="Proteomes" id="UP000016930"/>
    </source>
</evidence>
<protein>
    <submittedName>
        <fullName evidence="2">Uncharacterized protein</fullName>
    </submittedName>
</protein>
<organism evidence="2 3">
    <name type="scientific">Ceriporiopsis subvermispora (strain B)</name>
    <name type="common">White-rot fungus</name>
    <name type="synonym">Gelatoporia subvermispora</name>
    <dbReference type="NCBI Taxonomy" id="914234"/>
    <lineage>
        <taxon>Eukaryota</taxon>
        <taxon>Fungi</taxon>
        <taxon>Dikarya</taxon>
        <taxon>Basidiomycota</taxon>
        <taxon>Agaricomycotina</taxon>
        <taxon>Agaricomycetes</taxon>
        <taxon>Polyporales</taxon>
        <taxon>Gelatoporiaceae</taxon>
        <taxon>Gelatoporia</taxon>
    </lineage>
</organism>
<feature type="region of interest" description="Disordered" evidence="1">
    <location>
        <begin position="1"/>
        <end position="28"/>
    </location>
</feature>
<evidence type="ECO:0000313" key="2">
    <source>
        <dbReference type="EMBL" id="EMD35506.1"/>
    </source>
</evidence>
<dbReference type="AlphaFoldDB" id="M2R9R9"/>
<dbReference type="EMBL" id="KB445800">
    <property type="protein sequence ID" value="EMD35506.1"/>
    <property type="molecule type" value="Genomic_DNA"/>
</dbReference>